<sequence>MTTFLVVLVVCLALISVAQIMSILKLSSAKEVTDADNDFHGKLLLFFMFAYLIFAISTMFYWGGVILPKSASVHGEEVDSLMDISLVIILTVFFITQPVLFYFCYKYRGNSTKKAKYVEHNNKLELIWTIIPSITLAILILYGLNTWVNITSPSFEGEDPLVIELYSKQFQWQARYAGKDNVLGKANVRFVEGKNTMGIDMDDLNGKDDVMVGEIHLPVGRSVLFKFRSQDVIHSAYMPHFRAQMNCIPGMITQFSFTPSVTTEDMRLDEKVIRQVNDINKIRKVNGQDEYEFDYLLLCNKICGGAHYNMQMKIIVEEQEQFNEWLRSKDTFEEYIK</sequence>
<dbReference type="InterPro" id="IPR011759">
    <property type="entry name" value="Cyt_c_oxidase_su2_TM_dom"/>
</dbReference>
<dbReference type="GO" id="GO:0005507">
    <property type="term" value="F:copper ion binding"/>
    <property type="evidence" value="ECO:0007669"/>
    <property type="project" value="InterPro"/>
</dbReference>
<dbReference type="RefSeq" id="WP_096686345.1">
    <property type="nucleotide sequence ID" value="NZ_AP014564.1"/>
</dbReference>
<keyword evidence="4 10" id="KW-0679">Respiratory chain</keyword>
<keyword evidence="7 10" id="KW-0249">Electron transport</keyword>
<feature type="domain" description="Cytochrome oxidase subunit II transmembrane region profile" evidence="14">
    <location>
        <begin position="59"/>
        <end position="154"/>
    </location>
</feature>
<dbReference type="Pfam" id="PF02790">
    <property type="entry name" value="COX2_TM"/>
    <property type="match status" value="1"/>
</dbReference>
<evidence type="ECO:0000256" key="9">
    <source>
        <dbReference type="ARBA" id="ARBA00023136"/>
    </source>
</evidence>
<comment type="similarity">
    <text evidence="2 10">Belongs to the cytochrome c oxidase subunit 2 family.</text>
</comment>
<keyword evidence="9 12" id="KW-0472">Membrane</keyword>
<dbReference type="GO" id="GO:0005886">
    <property type="term" value="C:plasma membrane"/>
    <property type="evidence" value="ECO:0007669"/>
    <property type="project" value="UniProtKB-SubCell"/>
</dbReference>
<dbReference type="OrthoDB" id="9781261at2"/>
<keyword evidence="6" id="KW-1278">Translocase</keyword>
<dbReference type="Gene3D" id="2.60.40.420">
    <property type="entry name" value="Cupredoxins - blue copper proteins"/>
    <property type="match status" value="1"/>
</dbReference>
<evidence type="ECO:0000256" key="4">
    <source>
        <dbReference type="ARBA" id="ARBA00022660"/>
    </source>
</evidence>
<comment type="subcellular location">
    <subcellularLocation>
        <location evidence="10">Cell membrane</location>
        <topology evidence="10">Multi-pass membrane protein</topology>
    </subcellularLocation>
    <subcellularLocation>
        <location evidence="1">Membrane</location>
        <topology evidence="1">Multi-pass membrane protein</topology>
    </subcellularLocation>
</comment>
<dbReference type="GO" id="GO:0042773">
    <property type="term" value="P:ATP synthesis coupled electron transport"/>
    <property type="evidence" value="ECO:0007669"/>
    <property type="project" value="TreeGrafter"/>
</dbReference>
<evidence type="ECO:0000259" key="13">
    <source>
        <dbReference type="PROSITE" id="PS50857"/>
    </source>
</evidence>
<dbReference type="SUPFAM" id="SSF49503">
    <property type="entry name" value="Cupredoxins"/>
    <property type="match status" value="1"/>
</dbReference>
<keyword evidence="11" id="KW-0186">Copper</keyword>
<dbReference type="KEGG" id="ise:JBKA6_0940"/>
<keyword evidence="11" id="KW-0479">Metal-binding</keyword>
<feature type="domain" description="Cytochrome oxidase subunit II copper A binding" evidence="13">
    <location>
        <begin position="158"/>
        <end position="328"/>
    </location>
</feature>
<dbReference type="PROSITE" id="PS50999">
    <property type="entry name" value="COX2_TM"/>
    <property type="match status" value="1"/>
</dbReference>
<evidence type="ECO:0000256" key="12">
    <source>
        <dbReference type="SAM" id="Phobius"/>
    </source>
</evidence>
<comment type="catalytic activity">
    <reaction evidence="11">
        <text>4 Fe(II)-[cytochrome c] + O2 + 8 H(+)(in) = 4 Fe(III)-[cytochrome c] + 2 H2O + 4 H(+)(out)</text>
        <dbReference type="Rhea" id="RHEA:11436"/>
        <dbReference type="Rhea" id="RHEA-COMP:10350"/>
        <dbReference type="Rhea" id="RHEA-COMP:14399"/>
        <dbReference type="ChEBI" id="CHEBI:15377"/>
        <dbReference type="ChEBI" id="CHEBI:15378"/>
        <dbReference type="ChEBI" id="CHEBI:15379"/>
        <dbReference type="ChEBI" id="CHEBI:29033"/>
        <dbReference type="ChEBI" id="CHEBI:29034"/>
        <dbReference type="EC" id="7.1.1.9"/>
    </reaction>
</comment>
<reference evidence="15 16" key="1">
    <citation type="submission" date="2014-03" db="EMBL/GenBank/DDBJ databases">
        <title>complete genome sequence of Flavobacteriaceae bacterium JBKA-6.</title>
        <authorList>
            <person name="Takano T."/>
            <person name="Nakamura Y."/>
            <person name="Takuma S."/>
            <person name="Yasuike M."/>
            <person name="Matsuyama T."/>
            <person name="Sakai T."/>
            <person name="Fujiwara A."/>
            <person name="Kimoto K."/>
            <person name="Fukuda Y."/>
            <person name="Kondo H."/>
            <person name="Hirono I."/>
            <person name="Nakayasu C."/>
        </authorList>
    </citation>
    <scope>NUCLEOTIDE SEQUENCE [LARGE SCALE GENOMIC DNA]</scope>
    <source>
        <strain evidence="15 16">JBKA-6</strain>
    </source>
</reference>
<dbReference type="PANTHER" id="PTHR22888:SF9">
    <property type="entry name" value="CYTOCHROME C OXIDASE SUBUNIT 2"/>
    <property type="match status" value="1"/>
</dbReference>
<protein>
    <recommendedName>
        <fullName evidence="11">Cytochrome c oxidase subunit 2</fullName>
        <ecNumber evidence="11">7.1.1.9</ecNumber>
    </recommendedName>
</protein>
<evidence type="ECO:0000256" key="5">
    <source>
        <dbReference type="ARBA" id="ARBA00022692"/>
    </source>
</evidence>
<dbReference type="InterPro" id="IPR045187">
    <property type="entry name" value="CcO_II"/>
</dbReference>
<organism evidence="15 16">
    <name type="scientific">Ichthyobacterium seriolicida</name>
    <dbReference type="NCBI Taxonomy" id="242600"/>
    <lineage>
        <taxon>Bacteria</taxon>
        <taxon>Pseudomonadati</taxon>
        <taxon>Bacteroidota</taxon>
        <taxon>Flavobacteriia</taxon>
        <taxon>Flavobacteriales</taxon>
        <taxon>Ichthyobacteriaceae</taxon>
        <taxon>Ichthyobacterium</taxon>
    </lineage>
</organism>
<feature type="transmembrane region" description="Helical" evidence="12">
    <location>
        <begin position="84"/>
        <end position="105"/>
    </location>
</feature>
<evidence type="ECO:0000313" key="15">
    <source>
        <dbReference type="EMBL" id="BAV94953.1"/>
    </source>
</evidence>
<evidence type="ECO:0000256" key="1">
    <source>
        <dbReference type="ARBA" id="ARBA00004141"/>
    </source>
</evidence>
<evidence type="ECO:0000256" key="2">
    <source>
        <dbReference type="ARBA" id="ARBA00007866"/>
    </source>
</evidence>
<name>A0A1J1DYJ6_9FLAO</name>
<comment type="cofactor">
    <cofactor evidence="11">
        <name>Cu cation</name>
        <dbReference type="ChEBI" id="CHEBI:23378"/>
    </cofactor>
    <text evidence="11">Binds a copper A center.</text>
</comment>
<dbReference type="InterPro" id="IPR002429">
    <property type="entry name" value="CcO_II-like_C"/>
</dbReference>
<evidence type="ECO:0000256" key="10">
    <source>
        <dbReference type="RuleBase" id="RU000456"/>
    </source>
</evidence>
<dbReference type="Gene3D" id="1.10.287.90">
    <property type="match status" value="1"/>
</dbReference>
<comment type="function">
    <text evidence="11">Subunits I and II form the functional core of the enzyme complex. Electrons originating in cytochrome c are transferred via heme a and Cu(A) to the binuclear center formed by heme a3 and Cu(B).</text>
</comment>
<dbReference type="Pfam" id="PF00116">
    <property type="entry name" value="COX2"/>
    <property type="match status" value="1"/>
</dbReference>
<dbReference type="PANTHER" id="PTHR22888">
    <property type="entry name" value="CYTOCHROME C OXIDASE, SUBUNIT II"/>
    <property type="match status" value="1"/>
</dbReference>
<evidence type="ECO:0000313" key="16">
    <source>
        <dbReference type="Proteomes" id="UP000243197"/>
    </source>
</evidence>
<keyword evidence="8 12" id="KW-1133">Transmembrane helix</keyword>
<evidence type="ECO:0000256" key="7">
    <source>
        <dbReference type="ARBA" id="ARBA00022982"/>
    </source>
</evidence>
<evidence type="ECO:0000256" key="3">
    <source>
        <dbReference type="ARBA" id="ARBA00022448"/>
    </source>
</evidence>
<dbReference type="AlphaFoldDB" id="A0A1J1DYJ6"/>
<dbReference type="EC" id="7.1.1.9" evidence="11"/>
<dbReference type="PROSITE" id="PS50857">
    <property type="entry name" value="COX2_CUA"/>
    <property type="match status" value="1"/>
</dbReference>
<keyword evidence="3 10" id="KW-0813">Transport</keyword>
<accession>A0A1J1DYJ6</accession>
<dbReference type="EMBL" id="AP014564">
    <property type="protein sequence ID" value="BAV94953.1"/>
    <property type="molecule type" value="Genomic_DNA"/>
</dbReference>
<dbReference type="SUPFAM" id="SSF81464">
    <property type="entry name" value="Cytochrome c oxidase subunit II-like, transmembrane region"/>
    <property type="match status" value="1"/>
</dbReference>
<evidence type="ECO:0000256" key="8">
    <source>
        <dbReference type="ARBA" id="ARBA00022989"/>
    </source>
</evidence>
<dbReference type="InterPro" id="IPR036257">
    <property type="entry name" value="Cyt_c_oxidase_su2_TM_sf"/>
</dbReference>
<evidence type="ECO:0000259" key="14">
    <source>
        <dbReference type="PROSITE" id="PS50999"/>
    </source>
</evidence>
<keyword evidence="16" id="KW-1185">Reference proteome</keyword>
<keyword evidence="5 10" id="KW-0812">Transmembrane</keyword>
<evidence type="ECO:0000256" key="11">
    <source>
        <dbReference type="RuleBase" id="RU004024"/>
    </source>
</evidence>
<feature type="transmembrane region" description="Helical" evidence="12">
    <location>
        <begin position="44"/>
        <end position="64"/>
    </location>
</feature>
<dbReference type="InterPro" id="IPR008972">
    <property type="entry name" value="Cupredoxin"/>
</dbReference>
<proteinExistence type="inferred from homology"/>
<feature type="transmembrane region" description="Helical" evidence="12">
    <location>
        <begin position="126"/>
        <end position="144"/>
    </location>
</feature>
<evidence type="ECO:0000256" key="6">
    <source>
        <dbReference type="ARBA" id="ARBA00022967"/>
    </source>
</evidence>
<feature type="transmembrane region" description="Helical" evidence="12">
    <location>
        <begin position="6"/>
        <end position="24"/>
    </location>
</feature>
<dbReference type="Proteomes" id="UP000243197">
    <property type="component" value="Chromosome"/>
</dbReference>
<gene>
    <name evidence="15" type="ORF">JBKA6_0940</name>
</gene>
<dbReference type="GO" id="GO:0004129">
    <property type="term" value="F:cytochrome-c oxidase activity"/>
    <property type="evidence" value="ECO:0007669"/>
    <property type="project" value="UniProtKB-EC"/>
</dbReference>